<feature type="domain" description="N-acetyltransferase" evidence="1">
    <location>
        <begin position="10"/>
        <end position="168"/>
    </location>
</feature>
<gene>
    <name evidence="2" type="ORF">SAMN04488528_101222</name>
</gene>
<dbReference type="Gene3D" id="3.40.630.30">
    <property type="match status" value="1"/>
</dbReference>
<sequence>MIEQIHTERLTVRRFYKGDCKDVYEYLSDKDVMKYIEDPFTYEETEEFINKISCENPRVYALVENSTNKVIGHVIYHPYGYDNVYELGWIINKNYQGKGYAIEIGQALIKYGFETLKLHRIFSTTVMGNNQCSNLLEKLNMKREAVFRKGNFHNGSWIDEYWYAILENDYFDIS</sequence>
<dbReference type="EMBL" id="FOKI01000012">
    <property type="protein sequence ID" value="SFB10100.1"/>
    <property type="molecule type" value="Genomic_DNA"/>
</dbReference>
<dbReference type="PROSITE" id="PS51186">
    <property type="entry name" value="GNAT"/>
    <property type="match status" value="1"/>
</dbReference>
<name>A0A1I0YC94_9CLOT</name>
<proteinExistence type="predicted"/>
<dbReference type="RefSeq" id="WP_090040770.1">
    <property type="nucleotide sequence ID" value="NZ_FOKI01000012.1"/>
</dbReference>
<dbReference type="InterPro" id="IPR051531">
    <property type="entry name" value="N-acetyltransferase"/>
</dbReference>
<protein>
    <submittedName>
        <fullName evidence="2">Protein N-acetyltransferase, RimJ/RimL family</fullName>
    </submittedName>
</protein>
<organism evidence="2 3">
    <name type="scientific">Clostridium frigidicarnis</name>
    <dbReference type="NCBI Taxonomy" id="84698"/>
    <lineage>
        <taxon>Bacteria</taxon>
        <taxon>Bacillati</taxon>
        <taxon>Bacillota</taxon>
        <taxon>Clostridia</taxon>
        <taxon>Eubacteriales</taxon>
        <taxon>Clostridiaceae</taxon>
        <taxon>Clostridium</taxon>
    </lineage>
</organism>
<dbReference type="PANTHER" id="PTHR43792">
    <property type="entry name" value="GNAT FAMILY, PUTATIVE (AFU_ORTHOLOGUE AFUA_3G00765)-RELATED-RELATED"/>
    <property type="match status" value="1"/>
</dbReference>
<dbReference type="STRING" id="84698.SAMN04488528_101222"/>
<dbReference type="Pfam" id="PF13302">
    <property type="entry name" value="Acetyltransf_3"/>
    <property type="match status" value="1"/>
</dbReference>
<dbReference type="CDD" id="cd04301">
    <property type="entry name" value="NAT_SF"/>
    <property type="match status" value="1"/>
</dbReference>
<dbReference type="SUPFAM" id="SSF55729">
    <property type="entry name" value="Acyl-CoA N-acyltransferases (Nat)"/>
    <property type="match status" value="1"/>
</dbReference>
<accession>A0A1I0YC94</accession>
<reference evidence="2 3" key="1">
    <citation type="submission" date="2016-10" db="EMBL/GenBank/DDBJ databases">
        <authorList>
            <person name="de Groot N.N."/>
        </authorList>
    </citation>
    <scope>NUCLEOTIDE SEQUENCE [LARGE SCALE GENOMIC DNA]</scope>
    <source>
        <strain evidence="2 3">DSM 12271</strain>
    </source>
</reference>
<dbReference type="Proteomes" id="UP000198619">
    <property type="component" value="Unassembled WGS sequence"/>
</dbReference>
<evidence type="ECO:0000313" key="2">
    <source>
        <dbReference type="EMBL" id="SFB10100.1"/>
    </source>
</evidence>
<evidence type="ECO:0000259" key="1">
    <source>
        <dbReference type="PROSITE" id="PS51186"/>
    </source>
</evidence>
<dbReference type="OrthoDB" id="9785602at2"/>
<keyword evidence="2" id="KW-0808">Transferase</keyword>
<keyword evidence="3" id="KW-1185">Reference proteome</keyword>
<dbReference type="InterPro" id="IPR000182">
    <property type="entry name" value="GNAT_dom"/>
</dbReference>
<dbReference type="InterPro" id="IPR016181">
    <property type="entry name" value="Acyl_CoA_acyltransferase"/>
</dbReference>
<dbReference type="AlphaFoldDB" id="A0A1I0YC94"/>
<evidence type="ECO:0000313" key="3">
    <source>
        <dbReference type="Proteomes" id="UP000198619"/>
    </source>
</evidence>
<dbReference type="GO" id="GO:0016747">
    <property type="term" value="F:acyltransferase activity, transferring groups other than amino-acyl groups"/>
    <property type="evidence" value="ECO:0007669"/>
    <property type="project" value="InterPro"/>
</dbReference>
<dbReference type="PANTHER" id="PTHR43792:SF5">
    <property type="entry name" value="RIBOSOMAL-PROTEIN-SERINE ACETYLTRANSFERASE"/>
    <property type="match status" value="1"/>
</dbReference>